<protein>
    <submittedName>
        <fullName evidence="2">Uncharacterized protein</fullName>
    </submittedName>
</protein>
<reference evidence="2 3" key="1">
    <citation type="submission" date="2019-07" db="EMBL/GenBank/DDBJ databases">
        <title>Draft genome sequence of Brevibacterium aurantiacum XU54 isolated from Xinjiang China.</title>
        <authorList>
            <person name="Xu X."/>
        </authorList>
    </citation>
    <scope>NUCLEOTIDE SEQUENCE [LARGE SCALE GENOMIC DNA]</scope>
    <source>
        <strain evidence="2 3">XU54</strain>
    </source>
</reference>
<evidence type="ECO:0000313" key="2">
    <source>
        <dbReference type="EMBL" id="TSI11967.1"/>
    </source>
</evidence>
<feature type="region of interest" description="Disordered" evidence="1">
    <location>
        <begin position="1"/>
        <end position="55"/>
    </location>
</feature>
<accession>A0A556C3D7</accession>
<evidence type="ECO:0000256" key="1">
    <source>
        <dbReference type="SAM" id="MobiDB-lite"/>
    </source>
</evidence>
<organism evidence="2 3">
    <name type="scientific">Brevibacterium aurantiacum</name>
    <dbReference type="NCBI Taxonomy" id="273384"/>
    <lineage>
        <taxon>Bacteria</taxon>
        <taxon>Bacillati</taxon>
        <taxon>Actinomycetota</taxon>
        <taxon>Actinomycetes</taxon>
        <taxon>Micrococcales</taxon>
        <taxon>Brevibacteriaceae</taxon>
        <taxon>Brevibacterium</taxon>
    </lineage>
</organism>
<dbReference type="AlphaFoldDB" id="A0A556C3D7"/>
<sequence length="103" mass="10822">MTMPVDPRTITDQHIGTPLRDGAVDPRPGDFLGPTNAGEEGELGNPHGPTVVNPGLHALQDVRPILAGPVSDDPATQDAAEDAHLAEWQAQTVPPEPEPDPEV</sequence>
<dbReference type="OrthoDB" id="4199704at2"/>
<keyword evidence="3" id="KW-1185">Reference proteome</keyword>
<name>A0A556C3D7_BREAU</name>
<dbReference type="RefSeq" id="WP_143924552.1">
    <property type="nucleotide sequence ID" value="NZ_VLTK01000023.1"/>
</dbReference>
<dbReference type="EMBL" id="VLTK01000023">
    <property type="protein sequence ID" value="TSI11967.1"/>
    <property type="molecule type" value="Genomic_DNA"/>
</dbReference>
<dbReference type="Proteomes" id="UP000316406">
    <property type="component" value="Unassembled WGS sequence"/>
</dbReference>
<evidence type="ECO:0000313" key="3">
    <source>
        <dbReference type="Proteomes" id="UP000316406"/>
    </source>
</evidence>
<gene>
    <name evidence="2" type="ORF">FO013_21220</name>
</gene>
<proteinExistence type="predicted"/>
<comment type="caution">
    <text evidence="2">The sequence shown here is derived from an EMBL/GenBank/DDBJ whole genome shotgun (WGS) entry which is preliminary data.</text>
</comment>